<dbReference type="AlphaFoldDB" id="A0A432M2E9"/>
<feature type="region of interest" description="Disordered" evidence="1">
    <location>
        <begin position="77"/>
        <end position="97"/>
    </location>
</feature>
<dbReference type="Proteomes" id="UP000274358">
    <property type="component" value="Unassembled WGS sequence"/>
</dbReference>
<dbReference type="RefSeq" id="WP_126686035.1">
    <property type="nucleotide sequence ID" value="NZ_RYYV01000015.1"/>
</dbReference>
<feature type="chain" id="PRO_5019130079" evidence="2">
    <location>
        <begin position="21"/>
        <end position="124"/>
    </location>
</feature>
<comment type="caution">
    <text evidence="3">The sequence shown here is derived from an EMBL/GenBank/DDBJ whole genome shotgun (WGS) entry which is preliminary data.</text>
</comment>
<protein>
    <submittedName>
        <fullName evidence="3">Uncharacterized protein</fullName>
    </submittedName>
</protein>
<keyword evidence="4" id="KW-1185">Reference proteome</keyword>
<evidence type="ECO:0000256" key="2">
    <source>
        <dbReference type="SAM" id="SignalP"/>
    </source>
</evidence>
<reference evidence="3 4" key="1">
    <citation type="submission" date="2018-12" db="EMBL/GenBank/DDBJ databases">
        <title>Dyella dinghuensis sp. nov. DHOA06 and Dyella choica sp. nov. 4M-K27, isolated from forest soil.</title>
        <authorList>
            <person name="Qiu L.-H."/>
            <person name="Gao Z.-H."/>
        </authorList>
    </citation>
    <scope>NUCLEOTIDE SEQUENCE [LARGE SCALE GENOMIC DNA]</scope>
    <source>
        <strain evidence="3 4">4M-K27</strain>
    </source>
</reference>
<keyword evidence="2" id="KW-0732">Signal</keyword>
<evidence type="ECO:0000256" key="1">
    <source>
        <dbReference type="SAM" id="MobiDB-lite"/>
    </source>
</evidence>
<proteinExistence type="predicted"/>
<feature type="signal peptide" evidence="2">
    <location>
        <begin position="1"/>
        <end position="20"/>
    </location>
</feature>
<organism evidence="3 4">
    <name type="scientific">Dyella choica</name>
    <dbReference type="NCBI Taxonomy" id="1927959"/>
    <lineage>
        <taxon>Bacteria</taxon>
        <taxon>Pseudomonadati</taxon>
        <taxon>Pseudomonadota</taxon>
        <taxon>Gammaproteobacteria</taxon>
        <taxon>Lysobacterales</taxon>
        <taxon>Rhodanobacteraceae</taxon>
        <taxon>Dyella</taxon>
    </lineage>
</organism>
<name>A0A432M2E9_9GAMM</name>
<accession>A0A432M2E9</accession>
<sequence length="124" mass="12576">MANGACNSACCLVLSLGLLAAPVHGYQEVRLPERGATSTVVCPGCGTATTTATLNGAQGLLTGANGIHSATVVDSSAHSASSAASGDETPAQKVDEADVDRALDDVLQQHLQVLPLARKWQGEH</sequence>
<evidence type="ECO:0000313" key="4">
    <source>
        <dbReference type="Proteomes" id="UP000274358"/>
    </source>
</evidence>
<gene>
    <name evidence="3" type="ORF">EKH80_17270</name>
</gene>
<dbReference type="EMBL" id="RYYV01000015">
    <property type="protein sequence ID" value="RUL72438.1"/>
    <property type="molecule type" value="Genomic_DNA"/>
</dbReference>
<evidence type="ECO:0000313" key="3">
    <source>
        <dbReference type="EMBL" id="RUL72438.1"/>
    </source>
</evidence>